<feature type="region of interest" description="Disordered" evidence="1">
    <location>
        <begin position="193"/>
        <end position="222"/>
    </location>
</feature>
<protein>
    <submittedName>
        <fullName evidence="3">Uncharacterized protein</fullName>
    </submittedName>
</protein>
<dbReference type="STRING" id="1000565.METUNv1_01628"/>
<feature type="chain" id="PRO_5003325797" evidence="2">
    <location>
        <begin position="24"/>
        <end position="222"/>
    </location>
</feature>
<sequence length="222" mass="24462">MPRCRTALIAALFAALHTPLSLAQDLPQDDGQARCDAPRLRLDVRKEHAALRQLYWGHVNALLKDESFRTFSRALLERDPELADSLALHRAAHAEGRHFEPPRRLTGDNPAYPDHLIGRSSGEGMVLLHMLVSADGTVERIIHVDHPDLPVAQAFVDIAIQQIRTWTFSPTRIEGVAVASVVTQPLTFSSPYGYLPPGRTTPPEPAPPSWRNGNAADWGAPD</sequence>
<dbReference type="SUPFAM" id="SSF74653">
    <property type="entry name" value="TolA/TonB C-terminal domain"/>
    <property type="match status" value="1"/>
</dbReference>
<gene>
    <name evidence="3" type="ORF">METUNv1_01628</name>
</gene>
<organism evidence="3 4">
    <name type="scientific">Methyloversatilis universalis (strain ATCC BAA-1314 / DSM 25237 / JCM 13912 / CCUG 52030 / FAM5)</name>
    <dbReference type="NCBI Taxonomy" id="1000565"/>
    <lineage>
        <taxon>Bacteria</taxon>
        <taxon>Pseudomonadati</taxon>
        <taxon>Pseudomonadota</taxon>
        <taxon>Betaproteobacteria</taxon>
        <taxon>Nitrosomonadales</taxon>
        <taxon>Sterolibacteriaceae</taxon>
        <taxon>Methyloversatilis</taxon>
    </lineage>
</organism>
<name>F5RBI5_METUF</name>
<dbReference type="RefSeq" id="WP_008060607.1">
    <property type="nucleotide sequence ID" value="NZ_AFHG01000043.1"/>
</dbReference>
<dbReference type="Proteomes" id="UP000005019">
    <property type="component" value="Unassembled WGS sequence"/>
</dbReference>
<evidence type="ECO:0000313" key="4">
    <source>
        <dbReference type="Proteomes" id="UP000005019"/>
    </source>
</evidence>
<keyword evidence="2" id="KW-0732">Signal</keyword>
<proteinExistence type="predicted"/>
<feature type="signal peptide" evidence="2">
    <location>
        <begin position="1"/>
        <end position="23"/>
    </location>
</feature>
<reference evidence="3 4" key="1">
    <citation type="journal article" date="2011" name="J. Bacteriol.">
        <title>Genome sequence of Methyloversatilis universalis FAM5T, a methylotrophic representative of the order Rhodocyclales.</title>
        <authorList>
            <person name="Kittichotirat W."/>
            <person name="Good N.M."/>
            <person name="Hall R."/>
            <person name="Bringel F."/>
            <person name="Lajus A."/>
            <person name="Medigue C."/>
            <person name="Smalley N.E."/>
            <person name="Beck D."/>
            <person name="Bumgarner R."/>
            <person name="Vuilleumier S."/>
            <person name="Kalyuzhnaya M.G."/>
        </authorList>
    </citation>
    <scope>NUCLEOTIDE SEQUENCE [LARGE SCALE GENOMIC DNA]</scope>
    <source>
        <strain evidence="4">ATCC BAA-1314 / JCM 13912 / FAM5</strain>
    </source>
</reference>
<dbReference type="EMBL" id="AFHG01000043">
    <property type="protein sequence ID" value="EGK72156.1"/>
    <property type="molecule type" value="Genomic_DNA"/>
</dbReference>
<dbReference type="AlphaFoldDB" id="F5RBI5"/>
<accession>F5RBI5</accession>
<keyword evidence="4" id="KW-1185">Reference proteome</keyword>
<dbReference type="Gene3D" id="3.30.1150.10">
    <property type="match status" value="1"/>
</dbReference>
<evidence type="ECO:0000256" key="1">
    <source>
        <dbReference type="SAM" id="MobiDB-lite"/>
    </source>
</evidence>
<evidence type="ECO:0000256" key="2">
    <source>
        <dbReference type="SAM" id="SignalP"/>
    </source>
</evidence>
<feature type="compositionally biased region" description="Pro residues" evidence="1">
    <location>
        <begin position="199"/>
        <end position="208"/>
    </location>
</feature>
<evidence type="ECO:0000313" key="3">
    <source>
        <dbReference type="EMBL" id="EGK72156.1"/>
    </source>
</evidence>
<comment type="caution">
    <text evidence="3">The sequence shown here is derived from an EMBL/GenBank/DDBJ whole genome shotgun (WGS) entry which is preliminary data.</text>
</comment>